<evidence type="ECO:0000256" key="1">
    <source>
        <dbReference type="SAM" id="MobiDB-lite"/>
    </source>
</evidence>
<feature type="region of interest" description="Disordered" evidence="1">
    <location>
        <begin position="190"/>
        <end position="243"/>
    </location>
</feature>
<feature type="compositionally biased region" description="Polar residues" evidence="1">
    <location>
        <begin position="190"/>
        <end position="201"/>
    </location>
</feature>
<protein>
    <submittedName>
        <fullName evidence="2">Uncharacterized protein</fullName>
    </submittedName>
</protein>
<evidence type="ECO:0000313" key="3">
    <source>
        <dbReference type="Proteomes" id="UP001310594"/>
    </source>
</evidence>
<dbReference type="InterPro" id="IPR034443">
    <property type="entry name" value="PB1A10.08"/>
</dbReference>
<dbReference type="PANTHER" id="PTHR42051">
    <property type="entry name" value="MEIOTICALLY UP-REGULATED PROTEIN PB1A10.08"/>
    <property type="match status" value="1"/>
</dbReference>
<organism evidence="2 3">
    <name type="scientific">Elasticomyces elasticus</name>
    <dbReference type="NCBI Taxonomy" id="574655"/>
    <lineage>
        <taxon>Eukaryota</taxon>
        <taxon>Fungi</taxon>
        <taxon>Dikarya</taxon>
        <taxon>Ascomycota</taxon>
        <taxon>Pezizomycotina</taxon>
        <taxon>Dothideomycetes</taxon>
        <taxon>Dothideomycetidae</taxon>
        <taxon>Mycosphaerellales</taxon>
        <taxon>Teratosphaeriaceae</taxon>
        <taxon>Elasticomyces</taxon>
    </lineage>
</organism>
<dbReference type="AlphaFoldDB" id="A0AAN7ZV57"/>
<feature type="region of interest" description="Disordered" evidence="1">
    <location>
        <begin position="1"/>
        <end position="75"/>
    </location>
</feature>
<sequence length="473" mass="52684">MIVARAYRYSSSPPKDGFLDEKSSTRPGKRTPQADLTLPARPLRVERTATEPVKTVSKPMAVPRAERSHSSTVQTLPTRTRKVAMKPLPTAHDGNALPPAVAALLAMTSIPPPRPNQFRRHSRRQRRVSIDELVSSWKSDDSLKPSYSSSPTLNMLLESDEVEDTASVVQESAPECGYLYMRSVSSDSIPSLNGDDQSLLSLSGPRTPESLRSERPNSILAREKMRPSMTREDSSLDHPLAPVSPIDEEDLILSTPRSRSATPKPKASFTSNLTTSLRAFKNATLNSIASFTLSNVTTPSQRALDSRFSDEMLWSHPFLFPRLSSEIRPALQGTPSEAQRRYLNPPLTFEEQEPHFQLALHAPYLAERVDQTPTIQMQTYSRGKRKGSQKRGAEPDPNSEAGRALLTASGVRQREPRENSDFLRVVVLEMNMRRQGKLESGRARIWLPPRQGSAPCEENRQVPSRWVGVSAYS</sequence>
<name>A0AAN7ZV57_9PEZI</name>
<gene>
    <name evidence="2" type="ORF">LTR97_002961</name>
</gene>
<accession>A0AAN7ZV57</accession>
<dbReference type="EMBL" id="JAVRQU010000004">
    <property type="protein sequence ID" value="KAK5703948.1"/>
    <property type="molecule type" value="Genomic_DNA"/>
</dbReference>
<dbReference type="Proteomes" id="UP001310594">
    <property type="component" value="Unassembled WGS sequence"/>
</dbReference>
<comment type="caution">
    <text evidence="2">The sequence shown here is derived from an EMBL/GenBank/DDBJ whole genome shotgun (WGS) entry which is preliminary data.</text>
</comment>
<feature type="compositionally biased region" description="Polar residues" evidence="1">
    <location>
        <begin position="372"/>
        <end position="381"/>
    </location>
</feature>
<dbReference type="PANTHER" id="PTHR42051:SF1">
    <property type="entry name" value="MEIOTICALLY UP-REGULATED PROTEIN PB1A10.08"/>
    <property type="match status" value="1"/>
</dbReference>
<evidence type="ECO:0000313" key="2">
    <source>
        <dbReference type="EMBL" id="KAK5703948.1"/>
    </source>
</evidence>
<proteinExistence type="predicted"/>
<reference evidence="2" key="1">
    <citation type="submission" date="2023-08" db="EMBL/GenBank/DDBJ databases">
        <title>Black Yeasts Isolated from many extreme environments.</title>
        <authorList>
            <person name="Coleine C."/>
            <person name="Stajich J.E."/>
            <person name="Selbmann L."/>
        </authorList>
    </citation>
    <scope>NUCLEOTIDE SEQUENCE</scope>
    <source>
        <strain evidence="2">CCFEE 5810</strain>
    </source>
</reference>
<feature type="compositionally biased region" description="Basic and acidic residues" evidence="1">
    <location>
        <begin position="209"/>
        <end position="236"/>
    </location>
</feature>
<feature type="region of interest" description="Disordered" evidence="1">
    <location>
        <begin position="372"/>
        <end position="402"/>
    </location>
</feature>